<keyword evidence="4" id="KW-1185">Reference proteome</keyword>
<evidence type="ECO:0000256" key="1">
    <source>
        <dbReference type="SAM" id="MobiDB-lite"/>
    </source>
</evidence>
<feature type="region of interest" description="Disordered" evidence="1">
    <location>
        <begin position="602"/>
        <end position="628"/>
    </location>
</feature>
<comment type="caution">
    <text evidence="3">The sequence shown here is derived from an EMBL/GenBank/DDBJ whole genome shotgun (WGS) entry which is preliminary data.</text>
</comment>
<dbReference type="Pfam" id="PF22352">
    <property type="entry name" value="K319L-like_PKD"/>
    <property type="match status" value="3"/>
</dbReference>
<dbReference type="RefSeq" id="WP_193156519.1">
    <property type="nucleotide sequence ID" value="NZ_AQGU01000029.1"/>
</dbReference>
<dbReference type="Gene3D" id="2.60.40.3010">
    <property type="match status" value="3"/>
</dbReference>
<feature type="signal peptide" evidence="2">
    <location>
        <begin position="1"/>
        <end position="21"/>
    </location>
</feature>
<sequence>MILFRFVSLLLLLGLTACEKASVPSDTSPNLNLTVNAPSIVDVGDTVDLSAMVSINGTDVSSGVTYIWEDKSAQPIGLTSNNNNTASFVTLAGIDEAKILVTALFENSSVSKTTTITINPPPNLELSVTAPSIVDVGDTVDLSAMVSINGTDVSSGVTYEWEDKSAQSIGLASKDNTAHFVAVAGIDEPIVLVTASYKGAIVSEKVSVAVLSSVQPVEIGALTISGPTKVKSSHEVILNALYTETSVVKSNATIAWAQDEGLDVGPIINNGELSFTAPDVNQDTEFAFSAQTTNDAGELFDTLWFVTITPPDIAFTNQPNTGQQTAHAVKQATSGDTVHLTAQVSQTGGGGSFTYAWTQVQVTGTPVVIIHTDTSKPTATFVAPSVAGKLTFNVTATESGSGKSISQTQVVNVLGKPFSPQQGAQHEVYNGHGVISLKGRVQGGTAPFTYAWSQTSGPTAPITSLTAENPDVTPPTVTTDTDFTWVVSVTDANGQQVTSTHVVTVKAAPKLAVSILHPASADVAEGDTVLPQSHISGGTGNYSIRWTSSVVTLIDETTAAPRFVVPTVSKDTNIVVNLAVSDGVNQITRSVRYTAKPLFTVNSHQNQSGSNLATGPNQSTHQNNQIESGKTFKPSVDVHENAASGGTFTYVWAVVKPNPAPADLVIAGANTSQPVVSAPSVTSTTPVELQAVISYSVNGKSISKTVQSQYQVVPYNSPSKPTLTLSMAGHESVIGGRLANPTVSVMNAAGTITYKWTQISGPNIVGGIIGDTTGNPYFTVPTITGGHQNLVLEVEVGDGTEVKTAQVTFDIDPLNIPPKLPLTVVASNDETVVANAVVTPRATVTNSNGTPTYAWAQTSGTTIIITDANTATPSFTAPTTSGTIVLEVTVTDNDNTLITDTVSYQVQTAIKLTAGAPIRSVSEGNTVDLLASTTDVNGTATYAWSVVSDGGTGVVTGDIANPALANTSLDIPAVDQDRILILEVIATDSANSATAKATVTINISDLKMRVDLGAGANIPSGDTGHLHANVSSGKGPFSYAWTDSTPPSLSTTSTNNPSFTAPNVTHSVDLQFGVTVTDSLNNTASGSIIMTVEQPPFSVNAGVDFSVTEGSTVQLRAQGVNGAGAIWQWKQTAGQNVSLSDATLANPTFIAPSQAEGVKETFSFTVTGTSNGQVKSASVNVVVQGVPDIDAHSNNVSVHAGATVNLAGSVTGAGTVENLAWTQSSAGLSVGTITNASAIGDVKYLNASFVAPAVNADTTLTFDFTATGAGNVVHVPVTVTITANPLTVSAGSDIRVRSGATVQLHAVSSNAANYTWSQTVGTPTVTLINGNTNGASFVAPDVTADTTLTFEVDVTGGGIPGTDTVNVTVFEPTIVVNTNSAHRINLIADDSEPPTFIDTTFADSVSGSDVTPATTTWTITPNPTPPATLDMVFSGLNTATLEINPIGASKGTYTATMTAGDSANHYQSGSKSFVIDIKPATPPMPKTVDLSANTGLTVAGIAGNHSLHVPTISGGLPPYHYNWGLGADANGLVITGGTTDNPTVAFPAVPSTCNAISGKISLTVTDANGDTATGDVTYSSTPSLNPIKPVSCQICRGPKFICERSHVLTVCDVSLSSHKSGTVNSDLQYCINDIENLQDGSRYVTRRCATAEEVNHDWFISKASTSNEASGIKELGNLGRLDPLAHGYNVVILKDRHFTFSAACKGDNCNLETVPDDLLGVTNGVPNSITGVPPTPKAGVCP</sequence>
<name>A0ABR9E4C4_9GAMM</name>
<dbReference type="InterPro" id="IPR013783">
    <property type="entry name" value="Ig-like_fold"/>
</dbReference>
<feature type="chain" id="PRO_5046974309" description="Ig-like domain-containing protein" evidence="2">
    <location>
        <begin position="22"/>
        <end position="1742"/>
    </location>
</feature>
<keyword evidence="2" id="KW-0732">Signal</keyword>
<dbReference type="Proteomes" id="UP000648482">
    <property type="component" value="Unassembled WGS sequence"/>
</dbReference>
<evidence type="ECO:0008006" key="5">
    <source>
        <dbReference type="Google" id="ProtNLM"/>
    </source>
</evidence>
<proteinExistence type="predicted"/>
<dbReference type="PROSITE" id="PS51257">
    <property type="entry name" value="PROKAR_LIPOPROTEIN"/>
    <property type="match status" value="1"/>
</dbReference>
<dbReference type="Gene3D" id="2.60.40.10">
    <property type="entry name" value="Immunoglobulins"/>
    <property type="match status" value="5"/>
</dbReference>
<evidence type="ECO:0000313" key="3">
    <source>
        <dbReference type="EMBL" id="MBE0361469.1"/>
    </source>
</evidence>
<reference evidence="3 4" key="1">
    <citation type="submission" date="2015-06" db="EMBL/GenBank/DDBJ databases">
        <title>Genome sequence of Pseudoalteromonas aliena.</title>
        <authorList>
            <person name="Xie B.-B."/>
            <person name="Rong J.-C."/>
            <person name="Qin Q.-L."/>
            <person name="Zhang Y.-Z."/>
        </authorList>
    </citation>
    <scope>NUCLEOTIDE SEQUENCE [LARGE SCALE GENOMIC DNA]</scope>
    <source>
        <strain evidence="3 4">SW19</strain>
    </source>
</reference>
<evidence type="ECO:0000313" key="4">
    <source>
        <dbReference type="Proteomes" id="UP000648482"/>
    </source>
</evidence>
<gene>
    <name evidence="3" type="ORF">PALI_b0448</name>
</gene>
<protein>
    <recommendedName>
        <fullName evidence="5">Ig-like domain-containing protein</fullName>
    </recommendedName>
</protein>
<evidence type="ECO:0000256" key="2">
    <source>
        <dbReference type="SAM" id="SignalP"/>
    </source>
</evidence>
<accession>A0ABR9E4C4</accession>
<dbReference type="EMBL" id="AQGU01000029">
    <property type="protein sequence ID" value="MBE0361469.1"/>
    <property type="molecule type" value="Genomic_DNA"/>
</dbReference>
<organism evidence="3 4">
    <name type="scientific">Pseudoalteromonas aliena SW19</name>
    <dbReference type="NCBI Taxonomy" id="1314866"/>
    <lineage>
        <taxon>Bacteria</taxon>
        <taxon>Pseudomonadati</taxon>
        <taxon>Pseudomonadota</taxon>
        <taxon>Gammaproteobacteria</taxon>
        <taxon>Alteromonadales</taxon>
        <taxon>Pseudoalteromonadaceae</taxon>
        <taxon>Pseudoalteromonas</taxon>
    </lineage>
</organism>